<name>A0A8E4GEF3_XANCJ</name>
<evidence type="ECO:0000313" key="1">
    <source>
        <dbReference type="EMBL" id="CAD0325702.1"/>
    </source>
</evidence>
<dbReference type="EMBL" id="LR824643">
    <property type="protein sequence ID" value="CAD0325702.1"/>
    <property type="molecule type" value="Genomic_DNA"/>
</dbReference>
<organism evidence="1">
    <name type="scientific">Xanthomonas campestris pv. juglandis</name>
    <name type="common">Xanthomonas arboricola pv. juglandis</name>
    <dbReference type="NCBI Taxonomy" id="195709"/>
    <lineage>
        <taxon>Bacteria</taxon>
        <taxon>Pseudomonadati</taxon>
        <taxon>Pseudomonadota</taxon>
        <taxon>Gammaproteobacteria</taxon>
        <taxon>Lysobacterales</taxon>
        <taxon>Lysobacteraceae</taxon>
        <taxon>Xanthomonas</taxon>
    </lineage>
</organism>
<protein>
    <submittedName>
        <fullName evidence="1">Uncharacterized protein</fullName>
    </submittedName>
</protein>
<dbReference type="RefSeq" id="WP_144422672.1">
    <property type="nucleotide sequence ID" value="NZ_LR861807.1"/>
</dbReference>
<sequence>MPKDLPGTKKWSISSMANVPALWDISARKEVYDLLVALWPQLEEDARNALVERIAAGPPEWMSDHLPEADRDQLRARRVFERLRIMQRSDPERPHAAMEAELARLRERYPQWDIAPGEQAHFSFYSQSGWRALDAVDDKRRLQAMTPAEIVEELAAEQREDTLAGWREMVASDWEKMMAVLRDVADRTGPDAELWTATLWGLRTKAATPTPGEDVLMLVAGIDDVLARDPSVSSAAAYVLESAASSAQFREMSTEDFWRAFDTVVPGVAQDDTNSRRPDDHDWVAVAINTSMGNLALAFLNALFASRLVVGGGVPADLTERFVRLIGAGEARHRPARVVFASRLSYLFAIDPDLTRLHLLPYFRWERDETEALAVWQGFGWQSHLDPLLWNEIKTEFLACFQEDRINQLGETVGPLAQALTAAGLHIGLDDLPRQATQSAIRRMGPETRAGMLHWIVGALTRGDDRAVDPDAVWAEKVKPWIQKFWPRDPQIRSTTEARPWVEMALATNEAFEDAVATVSQFIHPGENDFVLGELANSGHLNAHPRSALRLLDAFLSPNAQFWAFDDLRRVLDSVLASDFTLRDDPAFARWDGFERARA</sequence>
<dbReference type="Proteomes" id="UP000514411">
    <property type="component" value="Chromosome"/>
</dbReference>
<accession>A0A8E4GEF3</accession>
<proteinExistence type="predicted"/>
<evidence type="ECO:0000313" key="3">
    <source>
        <dbReference type="Proteomes" id="UP000514411"/>
    </source>
</evidence>
<gene>
    <name evidence="2" type="ORF">XSP_001907</name>
    <name evidence="1" type="ORF">XSP_001923</name>
</gene>
<dbReference type="AlphaFoldDB" id="A0A8E4GEF3"/>
<reference evidence="1 3" key="1">
    <citation type="submission" date="2020-07" db="EMBL/GenBank/DDBJ databases">
        <authorList>
            <person name="Teixeira M."/>
        </authorList>
    </citation>
    <scope>NUCLEOTIDE SEQUENCE</scope>
    <source>
        <strain evidence="2">3</strain>
        <strain evidence="1">Xanthomonas arboricola pv. juglandis CPBF 427</strain>
    </source>
</reference>
<dbReference type="OrthoDB" id="2077946at2"/>
<evidence type="ECO:0000313" key="2">
    <source>
        <dbReference type="EMBL" id="CAD1791396.1"/>
    </source>
</evidence>
<dbReference type="EMBL" id="LR861807">
    <property type="protein sequence ID" value="CAD1791396.1"/>
    <property type="molecule type" value="Genomic_DNA"/>
</dbReference>